<dbReference type="InterPro" id="IPR011050">
    <property type="entry name" value="Pectin_lyase_fold/virulence"/>
</dbReference>
<gene>
    <name evidence="4" type="ORF">UFOVP320_29</name>
    <name evidence="5" type="ORF">UFOVP768_33</name>
</gene>
<dbReference type="GO" id="GO:0044423">
    <property type="term" value="C:virion component"/>
    <property type="evidence" value="ECO:0007669"/>
    <property type="project" value="UniProtKB-KW"/>
</dbReference>
<feature type="domain" description="Rhamnogalacturonase A/B/Epimerase-like pectate lyase" evidence="3">
    <location>
        <begin position="16"/>
        <end position="130"/>
    </location>
</feature>
<keyword evidence="2" id="KW-0946">Virion</keyword>
<evidence type="ECO:0000256" key="1">
    <source>
        <dbReference type="ARBA" id="ARBA00004328"/>
    </source>
</evidence>
<organism evidence="4">
    <name type="scientific">uncultured Caudovirales phage</name>
    <dbReference type="NCBI Taxonomy" id="2100421"/>
    <lineage>
        <taxon>Viruses</taxon>
        <taxon>Duplodnaviria</taxon>
        <taxon>Heunggongvirae</taxon>
        <taxon>Uroviricota</taxon>
        <taxon>Caudoviricetes</taxon>
        <taxon>Peduoviridae</taxon>
        <taxon>Maltschvirus</taxon>
        <taxon>Maltschvirus maltsch</taxon>
    </lineage>
</organism>
<dbReference type="GO" id="GO:0016829">
    <property type="term" value="F:lyase activity"/>
    <property type="evidence" value="ECO:0007669"/>
    <property type="project" value="UniProtKB-KW"/>
</dbReference>
<dbReference type="Gene3D" id="2.160.20.10">
    <property type="entry name" value="Single-stranded right-handed beta-helix, Pectin lyase-like"/>
    <property type="match status" value="1"/>
</dbReference>
<dbReference type="SUPFAM" id="SSF51126">
    <property type="entry name" value="Pectin lyase-like"/>
    <property type="match status" value="1"/>
</dbReference>
<dbReference type="Pfam" id="PF12708">
    <property type="entry name" value="Pect-lyase_RHGA_epim"/>
    <property type="match status" value="1"/>
</dbReference>
<sequence length="489" mass="52222">MSLTKVSYSMIDSAPVSVLDFGAVGDGVTDDTAAIQLAINYANQQQTNSTWLTTVTPYTNSKVVDFPSAVYKINGTLLLPASIILNGNNSTLVGTGFTSGDNICIESGYYNGSTIVSNIGTSLNTQRLQYSGIVGFRFTNFKIALNLYNFNEGCYVRDCSFVNCLQNVTSDGMFYSEFVNLFSRGSSGGSTLPAFFFRNAVNAVNLQSVFVTDRELCFLFADGCYGLTLEELSTEASKDGIRFSNEIASVYITGCYFEALTGAAIQFVPIGNSNMENVIIDSCWFYDVVTGIAGSRMIGGKIGSGNTFRVVTNPITIVDNISTILVEIPEIRISSTAVTQFPSLPTGYSLGASLIVDYPVAVFDNATGESKFLQHWPSTNPVPLPFSGSQGFVANTVPFCNVTQGAGSPFDILISTLIAYDSYVAGLFALTIADSLGGYTINGRFFGGNVYTDAAAGKTITVNNNAGYVQLQISSFTGAFTCGGIVRMF</sequence>
<reference evidence="4" key="1">
    <citation type="submission" date="2020-04" db="EMBL/GenBank/DDBJ databases">
        <authorList>
            <person name="Chiriac C."/>
            <person name="Salcher M."/>
            <person name="Ghai R."/>
            <person name="Kavagutti S V."/>
        </authorList>
    </citation>
    <scope>NUCLEOTIDE SEQUENCE</scope>
</reference>
<evidence type="ECO:0000256" key="2">
    <source>
        <dbReference type="ARBA" id="ARBA00022844"/>
    </source>
</evidence>
<dbReference type="EMBL" id="LR796704">
    <property type="protein sequence ID" value="CAB4161064.1"/>
    <property type="molecule type" value="Genomic_DNA"/>
</dbReference>
<protein>
    <submittedName>
        <fullName evidence="4">Pectate lyase superfamily protein</fullName>
    </submittedName>
</protein>
<dbReference type="EMBL" id="LR796335">
    <property type="protein sequence ID" value="CAB4137377.1"/>
    <property type="molecule type" value="Genomic_DNA"/>
</dbReference>
<evidence type="ECO:0000313" key="5">
    <source>
        <dbReference type="EMBL" id="CAB4161064.1"/>
    </source>
</evidence>
<dbReference type="GO" id="GO:0019058">
    <property type="term" value="P:viral life cycle"/>
    <property type="evidence" value="ECO:0007669"/>
    <property type="project" value="UniProtKB-ARBA"/>
</dbReference>
<dbReference type="GO" id="GO:0051701">
    <property type="term" value="P:biological process involved in interaction with host"/>
    <property type="evidence" value="ECO:0007669"/>
    <property type="project" value="UniProtKB-ARBA"/>
</dbReference>
<dbReference type="InterPro" id="IPR012334">
    <property type="entry name" value="Pectin_lyas_fold"/>
</dbReference>
<proteinExistence type="predicted"/>
<comment type="subcellular location">
    <subcellularLocation>
        <location evidence="1">Virion</location>
    </subcellularLocation>
</comment>
<dbReference type="InterPro" id="IPR024535">
    <property type="entry name" value="RHGA/B-epi-like_pectate_lyase"/>
</dbReference>
<name>A0A6J5LWD9_9CAUD</name>
<accession>A0A6J5LWD9</accession>
<evidence type="ECO:0000313" key="4">
    <source>
        <dbReference type="EMBL" id="CAB4137377.1"/>
    </source>
</evidence>
<keyword evidence="4" id="KW-0456">Lyase</keyword>
<evidence type="ECO:0000259" key="3">
    <source>
        <dbReference type="Pfam" id="PF12708"/>
    </source>
</evidence>